<sequence>MPIVCDVFDQHIGLTNALLTEDEIHAVKSRYHARRRQIGEIDRLYPLAEDRTQLWEDRIQLVSLLRRYRLALSSHKRLPTEILQQIFLYASAEYDQDLPRPTDPPWLLCGICLSWRHIAITTPALWKSLHFPSRSRLTRAQKLYISQIWLARAGRSGFSLTWVDDPDDLSSPENFVKKVIAPYANKFRYLRLNLTPPDIDALFSLPAGSLDSLEEFHLVYQTGTKPPQFLPSTESPILLFSPRARIRRIRINLTPYIIPSIFCFPWHKLESFRCDSGIESSDCHSMLLSCQALRKLQVRVFGIKNARPLDLEISLPNLTTFAVNLCDEEDYDPFFLPLVTPSLRSLLIFQYAGRPWSPGMYNALVERSKCDLEELYLGTLDAEPLDVLRLFECTPSLTSVTFSHKTTITPEILEKIGRCDIGVNLTQLFLKGTHELDPILHMLELRERSFSTDRGPQGERFSTSPLKFVETHCRQEEVDLHDDRIWKLRDCGFEISLLPEPEDYYQL</sequence>
<dbReference type="OrthoDB" id="3042049at2759"/>
<keyword evidence="2" id="KW-1185">Reference proteome</keyword>
<proteinExistence type="predicted"/>
<dbReference type="SUPFAM" id="SSF52047">
    <property type="entry name" value="RNI-like"/>
    <property type="match status" value="1"/>
</dbReference>
<evidence type="ECO:0000313" key="1">
    <source>
        <dbReference type="EMBL" id="KIM40357.1"/>
    </source>
</evidence>
<protein>
    <submittedName>
        <fullName evidence="1">Uncharacterized protein</fullName>
    </submittedName>
</protein>
<dbReference type="InterPro" id="IPR032675">
    <property type="entry name" value="LRR_dom_sf"/>
</dbReference>
<reference evidence="2" key="2">
    <citation type="submission" date="2015-01" db="EMBL/GenBank/DDBJ databases">
        <title>Evolutionary Origins and Diversification of the Mycorrhizal Mutualists.</title>
        <authorList>
            <consortium name="DOE Joint Genome Institute"/>
            <consortium name="Mycorrhizal Genomics Consortium"/>
            <person name="Kohler A."/>
            <person name="Kuo A."/>
            <person name="Nagy L.G."/>
            <person name="Floudas D."/>
            <person name="Copeland A."/>
            <person name="Barry K.W."/>
            <person name="Cichocki N."/>
            <person name="Veneault-Fourrey C."/>
            <person name="LaButti K."/>
            <person name="Lindquist E.A."/>
            <person name="Lipzen A."/>
            <person name="Lundell T."/>
            <person name="Morin E."/>
            <person name="Murat C."/>
            <person name="Riley R."/>
            <person name="Ohm R."/>
            <person name="Sun H."/>
            <person name="Tunlid A."/>
            <person name="Henrissat B."/>
            <person name="Grigoriev I.V."/>
            <person name="Hibbett D.S."/>
            <person name="Martin F."/>
        </authorList>
    </citation>
    <scope>NUCLEOTIDE SEQUENCE [LARGE SCALE GENOMIC DNA]</scope>
    <source>
        <strain evidence="2">h7</strain>
    </source>
</reference>
<dbReference type="Gene3D" id="3.80.10.10">
    <property type="entry name" value="Ribonuclease Inhibitor"/>
    <property type="match status" value="1"/>
</dbReference>
<accession>A0A0C2YGZ0</accession>
<name>A0A0C2YGZ0_HEBCY</name>
<dbReference type="AlphaFoldDB" id="A0A0C2YGZ0"/>
<gene>
    <name evidence="1" type="ORF">M413DRAFT_446541</name>
</gene>
<reference evidence="1 2" key="1">
    <citation type="submission" date="2014-04" db="EMBL/GenBank/DDBJ databases">
        <authorList>
            <consortium name="DOE Joint Genome Institute"/>
            <person name="Kuo A."/>
            <person name="Gay G."/>
            <person name="Dore J."/>
            <person name="Kohler A."/>
            <person name="Nagy L.G."/>
            <person name="Floudas D."/>
            <person name="Copeland A."/>
            <person name="Barry K.W."/>
            <person name="Cichocki N."/>
            <person name="Veneault-Fourrey C."/>
            <person name="LaButti K."/>
            <person name="Lindquist E.A."/>
            <person name="Lipzen A."/>
            <person name="Lundell T."/>
            <person name="Morin E."/>
            <person name="Murat C."/>
            <person name="Sun H."/>
            <person name="Tunlid A."/>
            <person name="Henrissat B."/>
            <person name="Grigoriev I.V."/>
            <person name="Hibbett D.S."/>
            <person name="Martin F."/>
            <person name="Nordberg H.P."/>
            <person name="Cantor M.N."/>
            <person name="Hua S.X."/>
        </authorList>
    </citation>
    <scope>NUCLEOTIDE SEQUENCE [LARGE SCALE GENOMIC DNA]</scope>
    <source>
        <strain evidence="2">h7</strain>
    </source>
</reference>
<dbReference type="EMBL" id="KN831783">
    <property type="protein sequence ID" value="KIM40357.1"/>
    <property type="molecule type" value="Genomic_DNA"/>
</dbReference>
<dbReference type="Proteomes" id="UP000053424">
    <property type="component" value="Unassembled WGS sequence"/>
</dbReference>
<dbReference type="HOGENOM" id="CLU_018544_12_2_1"/>
<organism evidence="1 2">
    <name type="scientific">Hebeloma cylindrosporum</name>
    <dbReference type="NCBI Taxonomy" id="76867"/>
    <lineage>
        <taxon>Eukaryota</taxon>
        <taxon>Fungi</taxon>
        <taxon>Dikarya</taxon>
        <taxon>Basidiomycota</taxon>
        <taxon>Agaricomycotina</taxon>
        <taxon>Agaricomycetes</taxon>
        <taxon>Agaricomycetidae</taxon>
        <taxon>Agaricales</taxon>
        <taxon>Agaricineae</taxon>
        <taxon>Hymenogastraceae</taxon>
        <taxon>Hebeloma</taxon>
    </lineage>
</organism>
<evidence type="ECO:0000313" key="2">
    <source>
        <dbReference type="Proteomes" id="UP000053424"/>
    </source>
</evidence>